<gene>
    <name evidence="2" type="ORF">QLX08_004342</name>
</gene>
<keyword evidence="3" id="KW-1185">Reference proteome</keyword>
<proteinExistence type="predicted"/>
<dbReference type="Proteomes" id="UP001432146">
    <property type="component" value="Unassembled WGS sequence"/>
</dbReference>
<evidence type="ECO:0000256" key="1">
    <source>
        <dbReference type="SAM" id="SignalP"/>
    </source>
</evidence>
<evidence type="ECO:0000313" key="2">
    <source>
        <dbReference type="EMBL" id="KAK9304178.1"/>
    </source>
</evidence>
<sequence length="146" mass="15601">MFSWPLHGHILLSVELQVVQHSDVQQTSEIPISETLMRSQTVFTISAYVFWLPGTTDKVTTVRLGTPVLACPSSLSLRLSAPVAGAGWAWRPLPPHRTEACVTLFFAALLSFLSSTMDQAVSSGVVTDAEAAEASSTSSGCDDCNC</sequence>
<reference evidence="2 3" key="1">
    <citation type="submission" date="2024-05" db="EMBL/GenBank/DDBJ databases">
        <title>The nuclear and mitochondrial genome assemblies of Tetragonisca angustula (Apidae: Meliponini), a tiny yet remarkable pollinator in the Neotropics.</title>
        <authorList>
            <person name="Ferrari R."/>
            <person name="Ricardo P.C."/>
            <person name="Dias F.C."/>
            <person name="Araujo N.S."/>
            <person name="Soares D.O."/>
            <person name="Zhou Q.-S."/>
            <person name="Zhu C.-D."/>
            <person name="Coutinho L."/>
            <person name="Airas M.C."/>
            <person name="Batista T.M."/>
        </authorList>
    </citation>
    <scope>NUCLEOTIDE SEQUENCE [LARGE SCALE GENOMIC DNA]</scope>
    <source>
        <strain evidence="2">ASF017062</strain>
        <tissue evidence="2">Abdomen</tissue>
    </source>
</reference>
<feature type="chain" id="PRO_5044024711" evidence="1">
    <location>
        <begin position="22"/>
        <end position="146"/>
    </location>
</feature>
<protein>
    <submittedName>
        <fullName evidence="2">Uncharacterized protein</fullName>
    </submittedName>
</protein>
<accession>A0AAW1A4N3</accession>
<dbReference type="AlphaFoldDB" id="A0AAW1A4N3"/>
<name>A0AAW1A4N3_9HYME</name>
<organism evidence="2 3">
    <name type="scientific">Tetragonisca angustula</name>
    <dbReference type="NCBI Taxonomy" id="166442"/>
    <lineage>
        <taxon>Eukaryota</taxon>
        <taxon>Metazoa</taxon>
        <taxon>Ecdysozoa</taxon>
        <taxon>Arthropoda</taxon>
        <taxon>Hexapoda</taxon>
        <taxon>Insecta</taxon>
        <taxon>Pterygota</taxon>
        <taxon>Neoptera</taxon>
        <taxon>Endopterygota</taxon>
        <taxon>Hymenoptera</taxon>
        <taxon>Apocrita</taxon>
        <taxon>Aculeata</taxon>
        <taxon>Apoidea</taxon>
        <taxon>Anthophila</taxon>
        <taxon>Apidae</taxon>
        <taxon>Tetragonisca</taxon>
    </lineage>
</organism>
<dbReference type="EMBL" id="JAWNGG020000065">
    <property type="protein sequence ID" value="KAK9304178.1"/>
    <property type="molecule type" value="Genomic_DNA"/>
</dbReference>
<comment type="caution">
    <text evidence="2">The sequence shown here is derived from an EMBL/GenBank/DDBJ whole genome shotgun (WGS) entry which is preliminary data.</text>
</comment>
<feature type="signal peptide" evidence="1">
    <location>
        <begin position="1"/>
        <end position="21"/>
    </location>
</feature>
<keyword evidence="1" id="KW-0732">Signal</keyword>
<evidence type="ECO:0000313" key="3">
    <source>
        <dbReference type="Proteomes" id="UP001432146"/>
    </source>
</evidence>